<reference evidence="3" key="1">
    <citation type="submission" date="2023-03" db="EMBL/GenBank/DDBJ databases">
        <title>Massive genome expansion in bonnet fungi (Mycena s.s.) driven by repeated elements and novel gene families across ecological guilds.</title>
        <authorList>
            <consortium name="Lawrence Berkeley National Laboratory"/>
            <person name="Harder C.B."/>
            <person name="Miyauchi S."/>
            <person name="Viragh M."/>
            <person name="Kuo A."/>
            <person name="Thoen E."/>
            <person name="Andreopoulos B."/>
            <person name="Lu D."/>
            <person name="Skrede I."/>
            <person name="Drula E."/>
            <person name="Henrissat B."/>
            <person name="Morin E."/>
            <person name="Kohler A."/>
            <person name="Barry K."/>
            <person name="LaButti K."/>
            <person name="Morin E."/>
            <person name="Salamov A."/>
            <person name="Lipzen A."/>
            <person name="Mereny Z."/>
            <person name="Hegedus B."/>
            <person name="Baldrian P."/>
            <person name="Stursova M."/>
            <person name="Weitz H."/>
            <person name="Taylor A."/>
            <person name="Grigoriev I.V."/>
            <person name="Nagy L.G."/>
            <person name="Martin F."/>
            <person name="Kauserud H."/>
        </authorList>
    </citation>
    <scope>NUCLEOTIDE SEQUENCE</scope>
    <source>
        <strain evidence="3">CBHHK182m</strain>
    </source>
</reference>
<accession>A0AAD7HBH0</accession>
<evidence type="ECO:0008006" key="5">
    <source>
        <dbReference type="Google" id="ProtNLM"/>
    </source>
</evidence>
<dbReference type="SUPFAM" id="SSF50998">
    <property type="entry name" value="Quinoprotein alcohol dehydrogenase-like"/>
    <property type="match status" value="1"/>
</dbReference>
<evidence type="ECO:0000313" key="3">
    <source>
        <dbReference type="EMBL" id="KAJ7716548.1"/>
    </source>
</evidence>
<sequence length="520" mass="57189">MAPWLYLTTLLFTQLLGLCRAGTVHENNAQSSANLLEDSDLLDVVLVASVDGKFHALDRFTGRTLWSMASSSVPHPSTAPLIHTKHIDHDPDDTAYQETYIVEPQSGDIYVMPTPSSPLRRFPFSVPELVDMSPFSFAVVDDHRVFIGRKETSMLRVDLETGNIKATINSACPLPPGPFEDKLDSDELDESDRAEASIGRTDYHIAIHNTSPIPVQHLSFSTYGSNNRGDPLQAVYTKTKDDMYIQSLPHGEIISFKAHQESSSDSVVWASKFSSPVVATFDVLRTPSQHPFVLLQPRPRLSAIPPKLTDAPPHLDSVYIGMVEETGSLFVMSPDRFPLVVFGGGGGSTPKMRTAGSGPKGEDPIGELPPEIDAVTAAPKEREKVMTERDYGSNDDKCLDRTSLYTDRRCLVGIRPLEGGDGDGLEMRMKRLIEGVPHVSPPWELPPDNTHTGTGLEECLDHTSLYTDRRCLVGIRPLEGGDGDGDGLEMRLKRLIEGVPHVSPGLWEPTPDDTQINFLY</sequence>
<feature type="chain" id="PRO_5042227387" description="ER membrane protein complex subunit 1" evidence="2">
    <location>
        <begin position="22"/>
        <end position="520"/>
    </location>
</feature>
<dbReference type="InterPro" id="IPR018391">
    <property type="entry name" value="PQQ_b-propeller_rpt"/>
</dbReference>
<keyword evidence="2" id="KW-0732">Signal</keyword>
<keyword evidence="4" id="KW-1185">Reference proteome</keyword>
<evidence type="ECO:0000256" key="2">
    <source>
        <dbReference type="SAM" id="SignalP"/>
    </source>
</evidence>
<dbReference type="AlphaFoldDB" id="A0AAD7HBH0"/>
<dbReference type="SMART" id="SM00564">
    <property type="entry name" value="PQQ"/>
    <property type="match status" value="2"/>
</dbReference>
<protein>
    <recommendedName>
        <fullName evidence="5">ER membrane protein complex subunit 1</fullName>
    </recommendedName>
</protein>
<evidence type="ECO:0000313" key="4">
    <source>
        <dbReference type="Proteomes" id="UP001215598"/>
    </source>
</evidence>
<proteinExistence type="predicted"/>
<dbReference type="InterPro" id="IPR015943">
    <property type="entry name" value="WD40/YVTN_repeat-like_dom_sf"/>
</dbReference>
<dbReference type="InterPro" id="IPR011047">
    <property type="entry name" value="Quinoprotein_ADH-like_sf"/>
</dbReference>
<feature type="region of interest" description="Disordered" evidence="1">
    <location>
        <begin position="348"/>
        <end position="370"/>
    </location>
</feature>
<organism evidence="3 4">
    <name type="scientific">Mycena metata</name>
    <dbReference type="NCBI Taxonomy" id="1033252"/>
    <lineage>
        <taxon>Eukaryota</taxon>
        <taxon>Fungi</taxon>
        <taxon>Dikarya</taxon>
        <taxon>Basidiomycota</taxon>
        <taxon>Agaricomycotina</taxon>
        <taxon>Agaricomycetes</taxon>
        <taxon>Agaricomycetidae</taxon>
        <taxon>Agaricales</taxon>
        <taxon>Marasmiineae</taxon>
        <taxon>Mycenaceae</taxon>
        <taxon>Mycena</taxon>
    </lineage>
</organism>
<comment type="caution">
    <text evidence="3">The sequence shown here is derived from an EMBL/GenBank/DDBJ whole genome shotgun (WGS) entry which is preliminary data.</text>
</comment>
<dbReference type="Gene3D" id="2.130.10.10">
    <property type="entry name" value="YVTN repeat-like/Quinoprotein amine dehydrogenase"/>
    <property type="match status" value="1"/>
</dbReference>
<gene>
    <name evidence="3" type="ORF">B0H16DRAFT_1898353</name>
</gene>
<evidence type="ECO:0000256" key="1">
    <source>
        <dbReference type="SAM" id="MobiDB-lite"/>
    </source>
</evidence>
<dbReference type="EMBL" id="JARKIB010000290">
    <property type="protein sequence ID" value="KAJ7716548.1"/>
    <property type="molecule type" value="Genomic_DNA"/>
</dbReference>
<name>A0AAD7HBH0_9AGAR</name>
<dbReference type="Proteomes" id="UP001215598">
    <property type="component" value="Unassembled WGS sequence"/>
</dbReference>
<feature type="signal peptide" evidence="2">
    <location>
        <begin position="1"/>
        <end position="21"/>
    </location>
</feature>